<keyword evidence="5" id="KW-1185">Reference proteome</keyword>
<feature type="domain" description="Soluble ligand binding" evidence="3">
    <location>
        <begin position="127"/>
        <end position="179"/>
    </location>
</feature>
<dbReference type="Gene3D" id="3.10.560.10">
    <property type="entry name" value="Outer membrane lipoprotein wza domain like"/>
    <property type="match status" value="2"/>
</dbReference>
<sequence length="230" mass="24347">MRNLLFVLLLGTLAACVSNDRNIATVTAATEIGADAMQVQSIVSEGDDYRIGGTDLLSVSVFQVPDLSFAALRVDASGNIQMPLIGAVRAAGRTPNELSEDIRARLADRYLRNPQVTVTVTEAASQKVTVDGDVAAPGVFEMRGRTTLVQAIAMAKGPTPTADLNSVAIFRTQGGQRMVAVFDLAAIRNGTAEDPVILGDDVIVVDRSRVNAFFRDVLGAVPVLGVFRGF</sequence>
<keyword evidence="1" id="KW-0732">Signal</keyword>
<dbReference type="InterPro" id="IPR019554">
    <property type="entry name" value="Soluble_ligand-bd"/>
</dbReference>
<protein>
    <submittedName>
        <fullName evidence="4">Polysaccharide export protein</fullName>
    </submittedName>
</protein>
<dbReference type="Proteomes" id="UP000595448">
    <property type="component" value="Chromosome"/>
</dbReference>
<dbReference type="PROSITE" id="PS51257">
    <property type="entry name" value="PROKAR_LIPOPROTEIN"/>
    <property type="match status" value="1"/>
</dbReference>
<dbReference type="Pfam" id="PF10531">
    <property type="entry name" value="SLBB"/>
    <property type="match status" value="1"/>
</dbReference>
<proteinExistence type="predicted"/>
<evidence type="ECO:0000259" key="2">
    <source>
        <dbReference type="Pfam" id="PF02563"/>
    </source>
</evidence>
<evidence type="ECO:0000256" key="1">
    <source>
        <dbReference type="ARBA" id="ARBA00022729"/>
    </source>
</evidence>
<evidence type="ECO:0000313" key="4">
    <source>
        <dbReference type="EMBL" id="QQQ18209.1"/>
    </source>
</evidence>
<dbReference type="Pfam" id="PF02563">
    <property type="entry name" value="Poly_export"/>
    <property type="match status" value="1"/>
</dbReference>
<dbReference type="InterPro" id="IPR003715">
    <property type="entry name" value="Poly_export_N"/>
</dbReference>
<dbReference type="PANTHER" id="PTHR33619:SF3">
    <property type="entry name" value="POLYSACCHARIDE EXPORT PROTEIN GFCE-RELATED"/>
    <property type="match status" value="1"/>
</dbReference>
<evidence type="ECO:0000313" key="5">
    <source>
        <dbReference type="Proteomes" id="UP000595448"/>
    </source>
</evidence>
<dbReference type="PANTHER" id="PTHR33619">
    <property type="entry name" value="POLYSACCHARIDE EXPORT PROTEIN GFCE-RELATED"/>
    <property type="match status" value="1"/>
</dbReference>
<name>A0ABX7BQ03_9CAUL</name>
<dbReference type="EMBL" id="CP067977">
    <property type="protein sequence ID" value="QQQ18209.1"/>
    <property type="molecule type" value="Genomic_DNA"/>
</dbReference>
<feature type="domain" description="Polysaccharide export protein N-terminal" evidence="2">
    <location>
        <begin position="45"/>
        <end position="121"/>
    </location>
</feature>
<dbReference type="Gene3D" id="3.30.1950.10">
    <property type="entry name" value="wza like domain"/>
    <property type="match status" value="1"/>
</dbReference>
<accession>A0ABX7BQ03</accession>
<dbReference type="InterPro" id="IPR049712">
    <property type="entry name" value="Poly_export"/>
</dbReference>
<gene>
    <name evidence="4" type="ORF">JIP62_13005</name>
</gene>
<reference evidence="4 5" key="1">
    <citation type="submission" date="2021-01" db="EMBL/GenBank/DDBJ databases">
        <title>Brevundimonas vitis sp. nov., an bacterium isolated from grape (Vitis vinifera).</title>
        <authorList>
            <person name="Jiang L."/>
            <person name="Lee J."/>
        </authorList>
    </citation>
    <scope>NUCLEOTIDE SEQUENCE [LARGE SCALE GENOMIC DNA]</scope>
    <source>
        <strain evidence="4 5">GRTSA-9</strain>
    </source>
</reference>
<dbReference type="RefSeq" id="WP_201102581.1">
    <property type="nucleotide sequence ID" value="NZ_CP067977.1"/>
</dbReference>
<evidence type="ECO:0000259" key="3">
    <source>
        <dbReference type="Pfam" id="PF10531"/>
    </source>
</evidence>
<organism evidence="4 5">
    <name type="scientific">Brevundimonas vitisensis</name>
    <dbReference type="NCBI Taxonomy" id="2800818"/>
    <lineage>
        <taxon>Bacteria</taxon>
        <taxon>Pseudomonadati</taxon>
        <taxon>Pseudomonadota</taxon>
        <taxon>Alphaproteobacteria</taxon>
        <taxon>Caulobacterales</taxon>
        <taxon>Caulobacteraceae</taxon>
        <taxon>Brevundimonas</taxon>
    </lineage>
</organism>